<name>A0AAV1DW04_OLDCO</name>
<evidence type="ECO:0000313" key="2">
    <source>
        <dbReference type="EMBL" id="CAI9111247.1"/>
    </source>
</evidence>
<reference evidence="2" key="1">
    <citation type="submission" date="2023-03" db="EMBL/GenBank/DDBJ databases">
        <authorList>
            <person name="Julca I."/>
        </authorList>
    </citation>
    <scope>NUCLEOTIDE SEQUENCE</scope>
</reference>
<keyword evidence="3" id="KW-1185">Reference proteome</keyword>
<dbReference type="PANTHER" id="PTHR34794:SF1">
    <property type="entry name" value="OS10G0101800 PROTEIN"/>
    <property type="match status" value="1"/>
</dbReference>
<proteinExistence type="predicted"/>
<dbReference type="PANTHER" id="PTHR34794">
    <property type="entry name" value="EXPRESSED PROTEIN"/>
    <property type="match status" value="1"/>
</dbReference>
<dbReference type="AlphaFoldDB" id="A0AAV1DW04"/>
<sequence length="207" mass="22899">MDSSDSYTSSSSASSQFAVYPEYFNDNRERKSSPPSFHSSLHEIRRVPMKPMKKPIAPLPPTRPKVYKVDCMNFKKVVQRLTAAPEFQPTVDQGSEVLDMVEVVPPGPAFRQQRRLEEVAPPALDLSNTTNTPLRFSGNDQFVNFQGGIPVPQIPPNFSDIITSERKLHKLSETCGAQSPLGFSFSPSSMAWCLSPLLSPGTLSILD</sequence>
<organism evidence="2 3">
    <name type="scientific">Oldenlandia corymbosa var. corymbosa</name>
    <dbReference type="NCBI Taxonomy" id="529605"/>
    <lineage>
        <taxon>Eukaryota</taxon>
        <taxon>Viridiplantae</taxon>
        <taxon>Streptophyta</taxon>
        <taxon>Embryophyta</taxon>
        <taxon>Tracheophyta</taxon>
        <taxon>Spermatophyta</taxon>
        <taxon>Magnoliopsida</taxon>
        <taxon>eudicotyledons</taxon>
        <taxon>Gunneridae</taxon>
        <taxon>Pentapetalae</taxon>
        <taxon>asterids</taxon>
        <taxon>lamiids</taxon>
        <taxon>Gentianales</taxon>
        <taxon>Rubiaceae</taxon>
        <taxon>Rubioideae</taxon>
        <taxon>Spermacoceae</taxon>
        <taxon>Hedyotis-Oldenlandia complex</taxon>
        <taxon>Oldenlandia</taxon>
    </lineage>
</organism>
<protein>
    <submittedName>
        <fullName evidence="2">OLC1v1011425C1</fullName>
    </submittedName>
</protein>
<evidence type="ECO:0000256" key="1">
    <source>
        <dbReference type="SAM" id="MobiDB-lite"/>
    </source>
</evidence>
<accession>A0AAV1DW04</accession>
<dbReference type="Proteomes" id="UP001161247">
    <property type="component" value="Chromosome 6"/>
</dbReference>
<gene>
    <name evidence="2" type="ORF">OLC1_LOCUS18704</name>
</gene>
<evidence type="ECO:0000313" key="3">
    <source>
        <dbReference type="Proteomes" id="UP001161247"/>
    </source>
</evidence>
<dbReference type="EMBL" id="OX459123">
    <property type="protein sequence ID" value="CAI9111247.1"/>
    <property type="molecule type" value="Genomic_DNA"/>
</dbReference>
<feature type="region of interest" description="Disordered" evidence="1">
    <location>
        <begin position="25"/>
        <end position="61"/>
    </location>
</feature>
<dbReference type="InterPro" id="IPR039610">
    <property type="entry name" value="VQ29"/>
</dbReference>